<dbReference type="Proteomes" id="UP000073923">
    <property type="component" value="Unassembled WGS sequence"/>
</dbReference>
<gene>
    <name evidence="2" type="ORF">GGQ89_001107</name>
    <name evidence="3" type="ORF">JYA60_14685</name>
    <name evidence="1" type="ORF">NS355_11795</name>
</gene>
<dbReference type="Proteomes" id="UP000704529">
    <property type="component" value="Unassembled WGS sequence"/>
</dbReference>
<dbReference type="AlphaFoldDB" id="A0A147IQ06"/>
<dbReference type="InterPro" id="IPR013433">
    <property type="entry name" value="PHA_gran_rgn"/>
</dbReference>
<evidence type="ECO:0000313" key="4">
    <source>
        <dbReference type="Proteomes" id="UP000073923"/>
    </source>
</evidence>
<evidence type="ECO:0000313" key="5">
    <source>
        <dbReference type="Proteomes" id="UP000584663"/>
    </source>
</evidence>
<protein>
    <submittedName>
        <fullName evidence="3">Polyhydroxyalkanoic acid system family protein</fullName>
    </submittedName>
</protein>
<organism evidence="1 4">
    <name type="scientific">Sphingomonas yabuuchiae</name>
    <dbReference type="NCBI Taxonomy" id="172044"/>
    <lineage>
        <taxon>Bacteria</taxon>
        <taxon>Pseudomonadati</taxon>
        <taxon>Pseudomonadota</taxon>
        <taxon>Alphaproteobacteria</taxon>
        <taxon>Sphingomonadales</taxon>
        <taxon>Sphingomonadaceae</taxon>
        <taxon>Sphingomonas</taxon>
    </lineage>
</organism>
<dbReference type="OrthoDB" id="8853368at2"/>
<reference evidence="2 5" key="2">
    <citation type="submission" date="2020-08" db="EMBL/GenBank/DDBJ databases">
        <title>Genomic Encyclopedia of Type Strains, Phase IV (KMG-IV): sequencing the most valuable type-strain genomes for metagenomic binning, comparative biology and taxonomic classification.</title>
        <authorList>
            <person name="Goeker M."/>
        </authorList>
    </citation>
    <scope>NUCLEOTIDE SEQUENCE [LARGE SCALE GENOMIC DNA]</scope>
    <source>
        <strain evidence="2 5">DSM 14562</strain>
    </source>
</reference>
<proteinExistence type="predicted"/>
<dbReference type="Proteomes" id="UP000584663">
    <property type="component" value="Unassembled WGS sequence"/>
</dbReference>
<reference evidence="3" key="3">
    <citation type="submission" date="2021-01" db="EMBL/GenBank/DDBJ databases">
        <title>Genome Sequencing of Type Strains.</title>
        <authorList>
            <person name="Lemaire J.F."/>
            <person name="Inderbitzin P."/>
            <person name="Collins S.B."/>
            <person name="Wespe N."/>
            <person name="Knight-Connoni V."/>
        </authorList>
    </citation>
    <scope>NUCLEOTIDE SEQUENCE</scope>
    <source>
        <strain evidence="3">DSM 14562</strain>
    </source>
</reference>
<dbReference type="PATRIC" id="fig|172044.3.peg.2362"/>
<accession>A0A147IQ06</accession>
<evidence type="ECO:0000313" key="1">
    <source>
        <dbReference type="EMBL" id="KTT97373.1"/>
    </source>
</evidence>
<sequence>MASVNFDIPHSLGHAEARRRIEQGLPKLEAKIPGGGQVSSEWPAEDRLILTIIAMGQTVKADMEIADTALRGTVAIPMMLSMMAGPIGEFVKTSAEKMLSKA</sequence>
<comment type="caution">
    <text evidence="1">The sequence shown here is derived from an EMBL/GenBank/DDBJ whole genome shotgun (WGS) entry which is preliminary data.</text>
</comment>
<dbReference type="EMBL" id="JAFHKU010000132">
    <property type="protein sequence ID" value="MBN3559473.1"/>
    <property type="molecule type" value="Genomic_DNA"/>
</dbReference>
<dbReference type="RefSeq" id="WP_042484120.1">
    <property type="nucleotide sequence ID" value="NZ_JACHNX010000003.1"/>
</dbReference>
<name>A0A147IQ06_9SPHN</name>
<dbReference type="EMBL" id="JACHNX010000003">
    <property type="protein sequence ID" value="MBB4608900.1"/>
    <property type="molecule type" value="Genomic_DNA"/>
</dbReference>
<dbReference type="Pfam" id="PF09650">
    <property type="entry name" value="PHA_gran_rgn"/>
    <property type="match status" value="1"/>
</dbReference>
<evidence type="ECO:0000313" key="3">
    <source>
        <dbReference type="EMBL" id="MBN3559473.1"/>
    </source>
</evidence>
<reference evidence="1 4" key="1">
    <citation type="journal article" date="2016" name="Front. Microbiol.">
        <title>Genomic Resource of Rice Seed Associated Bacteria.</title>
        <authorList>
            <person name="Midha S."/>
            <person name="Bansal K."/>
            <person name="Sharma S."/>
            <person name="Kumar N."/>
            <person name="Patil P.P."/>
            <person name="Chaudhry V."/>
            <person name="Patil P.B."/>
        </authorList>
    </citation>
    <scope>NUCLEOTIDE SEQUENCE [LARGE SCALE GENOMIC DNA]</scope>
    <source>
        <strain evidence="1 4">NS355</strain>
    </source>
</reference>
<keyword evidence="5" id="KW-1185">Reference proteome</keyword>
<evidence type="ECO:0000313" key="2">
    <source>
        <dbReference type="EMBL" id="MBB4608900.1"/>
    </source>
</evidence>
<dbReference type="EMBL" id="LDTF01000063">
    <property type="protein sequence ID" value="KTT97373.1"/>
    <property type="molecule type" value="Genomic_DNA"/>
</dbReference>